<evidence type="ECO:0000313" key="1">
    <source>
        <dbReference type="EMBL" id="ELT89479.1"/>
    </source>
</evidence>
<keyword evidence="3" id="KW-1185">Reference proteome</keyword>
<proteinExistence type="predicted"/>
<evidence type="ECO:0000313" key="2">
    <source>
        <dbReference type="EnsemblMetazoa" id="CapteP212530"/>
    </source>
</evidence>
<name>R7T761_CAPTE</name>
<dbReference type="AlphaFoldDB" id="R7T761"/>
<dbReference type="Proteomes" id="UP000014760">
    <property type="component" value="Unassembled WGS sequence"/>
</dbReference>
<dbReference type="HOGENOM" id="CLU_1994790_0_0_1"/>
<evidence type="ECO:0000313" key="3">
    <source>
        <dbReference type="Proteomes" id="UP000014760"/>
    </source>
</evidence>
<sequence length="125" mass="13741">MALSAVLDSAVGVPMAVEVLRIWYTWPRNSTLAKKWTDTAISSMPFEWRTFPLQFSINIAPSPWVVSSHATNTQIAANQSKPILKVVAKLWRSAQPPRGTNECESHQSFTTEAYIVRGGGGGKPL</sequence>
<protein>
    <submittedName>
        <fullName evidence="1 2">Uncharacterized protein</fullName>
    </submittedName>
</protein>
<reference evidence="3" key="1">
    <citation type="submission" date="2012-12" db="EMBL/GenBank/DDBJ databases">
        <authorList>
            <person name="Hellsten U."/>
            <person name="Grimwood J."/>
            <person name="Chapman J.A."/>
            <person name="Shapiro H."/>
            <person name="Aerts A."/>
            <person name="Otillar R.P."/>
            <person name="Terry A.Y."/>
            <person name="Boore J.L."/>
            <person name="Simakov O."/>
            <person name="Marletaz F."/>
            <person name="Cho S.-J."/>
            <person name="Edsinger-Gonzales E."/>
            <person name="Havlak P."/>
            <person name="Kuo D.-H."/>
            <person name="Larsson T."/>
            <person name="Lv J."/>
            <person name="Arendt D."/>
            <person name="Savage R."/>
            <person name="Osoegawa K."/>
            <person name="de Jong P."/>
            <person name="Lindberg D.R."/>
            <person name="Seaver E.C."/>
            <person name="Weisblat D.A."/>
            <person name="Putnam N.H."/>
            <person name="Grigoriev I.V."/>
            <person name="Rokhsar D.S."/>
        </authorList>
    </citation>
    <scope>NUCLEOTIDE SEQUENCE</scope>
    <source>
        <strain evidence="3">I ESC-2004</strain>
    </source>
</reference>
<accession>R7T761</accession>
<dbReference type="EMBL" id="KB311325">
    <property type="protein sequence ID" value="ELT89479.1"/>
    <property type="molecule type" value="Genomic_DNA"/>
</dbReference>
<gene>
    <name evidence="1" type="ORF">CAPTEDRAFT_212530</name>
</gene>
<dbReference type="EMBL" id="AMQN01014816">
    <property type="status" value="NOT_ANNOTATED_CDS"/>
    <property type="molecule type" value="Genomic_DNA"/>
</dbReference>
<dbReference type="EnsemblMetazoa" id="CapteT212530">
    <property type="protein sequence ID" value="CapteP212530"/>
    <property type="gene ID" value="CapteG212530"/>
</dbReference>
<organism evidence="1">
    <name type="scientific">Capitella teleta</name>
    <name type="common">Polychaete worm</name>
    <dbReference type="NCBI Taxonomy" id="283909"/>
    <lineage>
        <taxon>Eukaryota</taxon>
        <taxon>Metazoa</taxon>
        <taxon>Spiralia</taxon>
        <taxon>Lophotrochozoa</taxon>
        <taxon>Annelida</taxon>
        <taxon>Polychaeta</taxon>
        <taxon>Sedentaria</taxon>
        <taxon>Scolecida</taxon>
        <taxon>Capitellidae</taxon>
        <taxon>Capitella</taxon>
    </lineage>
</organism>
<reference evidence="1 3" key="2">
    <citation type="journal article" date="2013" name="Nature">
        <title>Insights into bilaterian evolution from three spiralian genomes.</title>
        <authorList>
            <person name="Simakov O."/>
            <person name="Marletaz F."/>
            <person name="Cho S.J."/>
            <person name="Edsinger-Gonzales E."/>
            <person name="Havlak P."/>
            <person name="Hellsten U."/>
            <person name="Kuo D.H."/>
            <person name="Larsson T."/>
            <person name="Lv J."/>
            <person name="Arendt D."/>
            <person name="Savage R."/>
            <person name="Osoegawa K."/>
            <person name="de Jong P."/>
            <person name="Grimwood J."/>
            <person name="Chapman J.A."/>
            <person name="Shapiro H."/>
            <person name="Aerts A."/>
            <person name="Otillar R.P."/>
            <person name="Terry A.Y."/>
            <person name="Boore J.L."/>
            <person name="Grigoriev I.V."/>
            <person name="Lindberg D.R."/>
            <person name="Seaver E.C."/>
            <person name="Weisblat D.A."/>
            <person name="Putnam N.H."/>
            <person name="Rokhsar D.S."/>
        </authorList>
    </citation>
    <scope>NUCLEOTIDE SEQUENCE</scope>
    <source>
        <strain evidence="1 3">I ESC-2004</strain>
    </source>
</reference>
<reference evidence="2" key="3">
    <citation type="submission" date="2015-06" db="UniProtKB">
        <authorList>
            <consortium name="EnsemblMetazoa"/>
        </authorList>
    </citation>
    <scope>IDENTIFICATION</scope>
</reference>